<gene>
    <name evidence="4" type="ORF">BECKDK2373B_GA0170837_11289</name>
</gene>
<feature type="domain" description="RelA/SpoT" evidence="3">
    <location>
        <begin position="442"/>
        <end position="569"/>
    </location>
</feature>
<proteinExistence type="predicted"/>
<protein>
    <submittedName>
        <fullName evidence="4">HD domain-containing protein</fullName>
    </submittedName>
</protein>
<dbReference type="InterPro" id="IPR007685">
    <property type="entry name" value="RelA_SpoT"/>
</dbReference>
<dbReference type="InterPro" id="IPR052194">
    <property type="entry name" value="MESH1"/>
</dbReference>
<dbReference type="Pfam" id="PF04607">
    <property type="entry name" value="RelA_SpoT"/>
    <property type="match status" value="1"/>
</dbReference>
<evidence type="ECO:0000259" key="3">
    <source>
        <dbReference type="SMART" id="SM00954"/>
    </source>
</evidence>
<dbReference type="SUPFAM" id="SSF109604">
    <property type="entry name" value="HD-domain/PDEase-like"/>
    <property type="match status" value="1"/>
</dbReference>
<organism evidence="4">
    <name type="scientific">Candidatus Kentrum sp. DK</name>
    <dbReference type="NCBI Taxonomy" id="2126562"/>
    <lineage>
        <taxon>Bacteria</taxon>
        <taxon>Pseudomonadati</taxon>
        <taxon>Pseudomonadota</taxon>
        <taxon>Gammaproteobacteria</taxon>
        <taxon>Candidatus Kentrum</taxon>
    </lineage>
</organism>
<dbReference type="SMART" id="SM00954">
    <property type="entry name" value="RelA_SpoT"/>
    <property type="match status" value="1"/>
</dbReference>
<dbReference type="InterPro" id="IPR003607">
    <property type="entry name" value="HD/PDEase_dom"/>
</dbReference>
<evidence type="ECO:0000256" key="1">
    <source>
        <dbReference type="ARBA" id="ARBA00022801"/>
    </source>
</evidence>
<dbReference type="GO" id="GO:0015969">
    <property type="term" value="P:guanosine tetraphosphate metabolic process"/>
    <property type="evidence" value="ECO:0007669"/>
    <property type="project" value="InterPro"/>
</dbReference>
<keyword evidence="1" id="KW-0378">Hydrolase</keyword>
<dbReference type="SUPFAM" id="SSF81301">
    <property type="entry name" value="Nucleotidyltransferase"/>
    <property type="match status" value="1"/>
</dbReference>
<reference evidence="4" key="1">
    <citation type="submission" date="2019-02" db="EMBL/GenBank/DDBJ databases">
        <authorList>
            <person name="Gruber-Vodicka R. H."/>
            <person name="Seah K. B. B."/>
        </authorList>
    </citation>
    <scope>NUCLEOTIDE SEQUENCE</scope>
    <source>
        <strain evidence="4">BECK_DK47</strain>
    </source>
</reference>
<dbReference type="Gene3D" id="3.30.460.10">
    <property type="entry name" value="Beta Polymerase, domain 2"/>
    <property type="match status" value="1"/>
</dbReference>
<name>A0A450TAI5_9GAMM</name>
<dbReference type="SMART" id="SM00471">
    <property type="entry name" value="HDc"/>
    <property type="match status" value="1"/>
</dbReference>
<evidence type="ECO:0000259" key="2">
    <source>
        <dbReference type="SMART" id="SM00471"/>
    </source>
</evidence>
<dbReference type="AlphaFoldDB" id="A0A450TAI5"/>
<dbReference type="EMBL" id="CAADEX010000128">
    <property type="protein sequence ID" value="VFJ63696.1"/>
    <property type="molecule type" value="Genomic_DNA"/>
</dbReference>
<evidence type="ECO:0000313" key="4">
    <source>
        <dbReference type="EMBL" id="VFJ63696.1"/>
    </source>
</evidence>
<feature type="domain" description="HD/PDEase" evidence="2">
    <location>
        <begin position="51"/>
        <end position="167"/>
    </location>
</feature>
<sequence>MKGFSLPELREDLKKALPPEHPYSDQIDRALALAYQAHDGQVREHRDPDAPPIPYIVHPVGVAKIASEMWTDGELADSFNDIVSAALTHDVLEDSAIDLSDLANHTSKRAADIVLALTKPRLTKALSREARNRAFAEQISGAGAAARYIKLCDALHNLARPAMMPYSLLEKTIGKAARQYLPLAYGQPFEERFSTRLQKQISEAETLARKHRESYPKFDASNFDQLLDFCIRQSRGKVLEAHDIIEIIGDIPGIAFCVIADFETFLEKHLRPLLGGNGQGLKRPKTGKWIEAGEIPLTPPLFDQDAIRDAGSDRVFIAPLGGISQGGISDTDSALFVFAGVTDRIRPDWLTPRTLLAVVNILSERLRARENRELAEYAETLAHFGLDLDPRLAQKHTLSQPRMSALKNQLEAGRFVHRNLRTAFEFMIRSAGIEDMVDRIESRIKTPASILQKVHARKLANYAGIDDLVGVRIIFASRKSRDHFLSAFQSDLDNLDGELAHMAQAVTDSVSIEEIGSMAGYRAVHIRIQVKAPSTSLQFVSCEIQLRTLFEDAWARLSQISFYKKQFGARNRLPNLLKDLAVLRDQCEDRVSRDL</sequence>
<dbReference type="Gene3D" id="1.10.3210.10">
    <property type="entry name" value="Hypothetical protein af1432"/>
    <property type="match status" value="1"/>
</dbReference>
<dbReference type="PANTHER" id="PTHR46246:SF1">
    <property type="entry name" value="GUANOSINE-3',5'-BIS(DIPHOSPHATE) 3'-PYROPHOSPHOHYDROLASE MESH1"/>
    <property type="match status" value="1"/>
</dbReference>
<dbReference type="InterPro" id="IPR043519">
    <property type="entry name" value="NT_sf"/>
</dbReference>
<dbReference type="GO" id="GO:0008893">
    <property type="term" value="F:guanosine-3',5'-bis(diphosphate) 3'-diphosphatase activity"/>
    <property type="evidence" value="ECO:0007669"/>
    <property type="project" value="TreeGrafter"/>
</dbReference>
<accession>A0A450TAI5</accession>
<dbReference type="CDD" id="cd05399">
    <property type="entry name" value="NT_Rel-Spo_like"/>
    <property type="match status" value="1"/>
</dbReference>
<dbReference type="PANTHER" id="PTHR46246">
    <property type="entry name" value="GUANOSINE-3',5'-BIS(DIPHOSPHATE) 3'-PYROPHOSPHOHYDROLASE MESH1"/>
    <property type="match status" value="1"/>
</dbReference>